<accession>A0A0A7KR69</accession>
<reference evidence="1 2" key="1">
    <citation type="journal article" date="2015" name="Virus Genes">
        <title>The genome sequence of Agrotis segetum nucleopolyhedrovirus B (AgseNPV-B) reveals a new baculovirus species within the Agrotis baculovirus complex.</title>
        <authorList>
            <person name="Wennmann J.T."/>
            <person name="Gueli Alletti G."/>
            <person name="Jehle J.A."/>
        </authorList>
    </citation>
    <scope>NUCLEOTIDE SEQUENCE [LARGE SCALE GENOMIC DNA]</scope>
    <source>
        <strain evidence="1">English</strain>
    </source>
</reference>
<dbReference type="Proteomes" id="UP000202327">
    <property type="component" value="Segment"/>
</dbReference>
<protein>
    <submittedName>
        <fullName evidence="1">Asb050</fullName>
    </submittedName>
</protein>
<sequence length="135" mass="15369">MADAFLSVQCFALEAIKYVTQDVDEFSKFDLLVAQKELHHLLTDNDDLVRWIVTNFNNKSNDNDDVDGGNDVDYCHVFDTKQFRAFIDFALDDIRNCVNDAPHEMDFCGDIHDALVKFLNHRKLADKEVVGGGVI</sequence>
<dbReference type="RefSeq" id="YP_009112611.1">
    <property type="nucleotide sequence ID" value="NC_025960.1"/>
</dbReference>
<organism evidence="1 2">
    <name type="scientific">Agrotis segetum nucleopolyhedrovirus B</name>
    <dbReference type="NCBI Taxonomy" id="1580580"/>
    <lineage>
        <taxon>Viruses</taxon>
        <taxon>Viruses incertae sedis</taxon>
        <taxon>Naldaviricetes</taxon>
        <taxon>Lefavirales</taxon>
        <taxon>Baculoviridae</taxon>
        <taxon>Alphabaculovirus</taxon>
        <taxon>Alphabaculovirus alteragsegetum</taxon>
    </lineage>
</organism>
<proteinExistence type="predicted"/>
<evidence type="ECO:0000313" key="2">
    <source>
        <dbReference type="Proteomes" id="UP000202327"/>
    </source>
</evidence>
<dbReference type="GeneID" id="22619640"/>
<name>A0A0A7KR69_9ABAC</name>
<evidence type="ECO:0000313" key="1">
    <source>
        <dbReference type="EMBL" id="AIZ48608.1"/>
    </source>
</evidence>
<dbReference type="KEGG" id="vg:22619640"/>
<dbReference type="EMBL" id="KM102981">
    <property type="protein sequence ID" value="AIZ48608.1"/>
    <property type="molecule type" value="Genomic_DNA"/>
</dbReference>
<keyword evidence="2" id="KW-1185">Reference proteome</keyword>
<dbReference type="OrthoDB" id="33146at10239"/>